<reference evidence="2 3" key="1">
    <citation type="submission" date="2019-05" db="EMBL/GenBank/DDBJ databases">
        <title>Another draft genome of Portunus trituberculatus and its Hox gene families provides insights of decapod evolution.</title>
        <authorList>
            <person name="Jeong J.-H."/>
            <person name="Song I."/>
            <person name="Kim S."/>
            <person name="Choi T."/>
            <person name="Kim D."/>
            <person name="Ryu S."/>
            <person name="Kim W."/>
        </authorList>
    </citation>
    <scope>NUCLEOTIDE SEQUENCE [LARGE SCALE GENOMIC DNA]</scope>
    <source>
        <tissue evidence="2">Muscle</tissue>
    </source>
</reference>
<comment type="caution">
    <text evidence="2">The sequence shown here is derived from an EMBL/GenBank/DDBJ whole genome shotgun (WGS) entry which is preliminary data.</text>
</comment>
<accession>A0A5B7J5G2</accession>
<name>A0A5B7J5G2_PORTR</name>
<protein>
    <submittedName>
        <fullName evidence="2">Uncharacterized protein</fullName>
    </submittedName>
</protein>
<dbReference type="Proteomes" id="UP000324222">
    <property type="component" value="Unassembled WGS sequence"/>
</dbReference>
<organism evidence="2 3">
    <name type="scientific">Portunus trituberculatus</name>
    <name type="common">Swimming crab</name>
    <name type="synonym">Neptunus trituberculatus</name>
    <dbReference type="NCBI Taxonomy" id="210409"/>
    <lineage>
        <taxon>Eukaryota</taxon>
        <taxon>Metazoa</taxon>
        <taxon>Ecdysozoa</taxon>
        <taxon>Arthropoda</taxon>
        <taxon>Crustacea</taxon>
        <taxon>Multicrustacea</taxon>
        <taxon>Malacostraca</taxon>
        <taxon>Eumalacostraca</taxon>
        <taxon>Eucarida</taxon>
        <taxon>Decapoda</taxon>
        <taxon>Pleocyemata</taxon>
        <taxon>Brachyura</taxon>
        <taxon>Eubrachyura</taxon>
        <taxon>Portunoidea</taxon>
        <taxon>Portunidae</taxon>
        <taxon>Portuninae</taxon>
        <taxon>Portunus</taxon>
    </lineage>
</organism>
<keyword evidence="3" id="KW-1185">Reference proteome</keyword>
<evidence type="ECO:0000313" key="2">
    <source>
        <dbReference type="EMBL" id="MPC87684.1"/>
    </source>
</evidence>
<proteinExistence type="predicted"/>
<dbReference type="EMBL" id="VSRR010075237">
    <property type="protein sequence ID" value="MPC87684.1"/>
    <property type="molecule type" value="Genomic_DNA"/>
</dbReference>
<evidence type="ECO:0000256" key="1">
    <source>
        <dbReference type="SAM" id="MobiDB-lite"/>
    </source>
</evidence>
<feature type="compositionally biased region" description="Basic and acidic residues" evidence="1">
    <location>
        <begin position="1"/>
        <end position="35"/>
    </location>
</feature>
<gene>
    <name evidence="2" type="ORF">E2C01_082556</name>
</gene>
<feature type="region of interest" description="Disordered" evidence="1">
    <location>
        <begin position="1"/>
        <end position="61"/>
    </location>
</feature>
<evidence type="ECO:0000313" key="3">
    <source>
        <dbReference type="Proteomes" id="UP000324222"/>
    </source>
</evidence>
<dbReference type="AlphaFoldDB" id="A0A5B7J5G2"/>
<sequence>MKYETDGREVLQRSRLKDSHEETLPMKRERWKRSNVETTLKNSHEEEDEVEEQKHHTLKYP</sequence>